<reference evidence="2" key="1">
    <citation type="submission" date="2022-11" db="UniProtKB">
        <authorList>
            <consortium name="WormBaseParasite"/>
        </authorList>
    </citation>
    <scope>IDENTIFICATION</scope>
</reference>
<dbReference type="WBParaSite" id="PgR004_g147_t02">
    <property type="protein sequence ID" value="PgR004_g147_t02"/>
    <property type="gene ID" value="PgR004_g147"/>
</dbReference>
<name>A0A915AD55_PARUN</name>
<proteinExistence type="predicted"/>
<sequence length="80" mass="9279">MPSMYVYISCHPILSHMLTSVFELLRESLKNYSAGGGFQIYFWPARIALFHSERCGSYREVAIRPAKQLQGFYFHLFAVV</sequence>
<keyword evidence="1" id="KW-1185">Reference proteome</keyword>
<organism evidence="1 2">
    <name type="scientific">Parascaris univalens</name>
    <name type="common">Nematode worm</name>
    <dbReference type="NCBI Taxonomy" id="6257"/>
    <lineage>
        <taxon>Eukaryota</taxon>
        <taxon>Metazoa</taxon>
        <taxon>Ecdysozoa</taxon>
        <taxon>Nematoda</taxon>
        <taxon>Chromadorea</taxon>
        <taxon>Rhabditida</taxon>
        <taxon>Spirurina</taxon>
        <taxon>Ascaridomorpha</taxon>
        <taxon>Ascaridoidea</taxon>
        <taxon>Ascarididae</taxon>
        <taxon>Parascaris</taxon>
    </lineage>
</organism>
<protein>
    <submittedName>
        <fullName evidence="2">Secreted protein</fullName>
    </submittedName>
</protein>
<dbReference type="AlphaFoldDB" id="A0A915AD55"/>
<evidence type="ECO:0000313" key="2">
    <source>
        <dbReference type="WBParaSite" id="PgR004_g147_t02"/>
    </source>
</evidence>
<evidence type="ECO:0000313" key="1">
    <source>
        <dbReference type="Proteomes" id="UP000887569"/>
    </source>
</evidence>
<dbReference type="Proteomes" id="UP000887569">
    <property type="component" value="Unplaced"/>
</dbReference>
<accession>A0A915AD55</accession>